<evidence type="ECO:0000313" key="7">
    <source>
        <dbReference type="Proteomes" id="UP000515511"/>
    </source>
</evidence>
<dbReference type="Gene3D" id="1.10.10.10">
    <property type="entry name" value="Winged helix-like DNA-binding domain superfamily/Winged helix DNA-binding domain"/>
    <property type="match status" value="1"/>
</dbReference>
<dbReference type="GO" id="GO:0003677">
    <property type="term" value="F:DNA binding"/>
    <property type="evidence" value="ECO:0007669"/>
    <property type="project" value="UniProtKB-KW"/>
</dbReference>
<dbReference type="PRINTS" id="PR00039">
    <property type="entry name" value="HTHLYSR"/>
</dbReference>
<dbReference type="KEGG" id="lse:F1C12_07295"/>
<dbReference type="FunFam" id="1.10.10.10:FF:000001">
    <property type="entry name" value="LysR family transcriptional regulator"/>
    <property type="match status" value="1"/>
</dbReference>
<dbReference type="PANTHER" id="PTHR30346:SF0">
    <property type="entry name" value="HCA OPERON TRANSCRIPTIONAL ACTIVATOR HCAR"/>
    <property type="match status" value="1"/>
</dbReference>
<comment type="similarity">
    <text evidence="1">Belongs to the LysR transcriptional regulatory family.</text>
</comment>
<dbReference type="PANTHER" id="PTHR30346">
    <property type="entry name" value="TRANSCRIPTIONAL DUAL REGULATOR HCAR-RELATED"/>
    <property type="match status" value="1"/>
</dbReference>
<dbReference type="SUPFAM" id="SSF53850">
    <property type="entry name" value="Periplasmic binding protein-like II"/>
    <property type="match status" value="1"/>
</dbReference>
<evidence type="ECO:0000256" key="3">
    <source>
        <dbReference type="ARBA" id="ARBA00023125"/>
    </source>
</evidence>
<dbReference type="Proteomes" id="UP000515511">
    <property type="component" value="Chromosome"/>
</dbReference>
<dbReference type="InterPro" id="IPR036388">
    <property type="entry name" value="WH-like_DNA-bd_sf"/>
</dbReference>
<dbReference type="InterPro" id="IPR005119">
    <property type="entry name" value="LysR_subst-bd"/>
</dbReference>
<dbReference type="PROSITE" id="PS50931">
    <property type="entry name" value="HTH_LYSR"/>
    <property type="match status" value="1"/>
</dbReference>
<dbReference type="EMBL" id="CP043641">
    <property type="protein sequence ID" value="QNE34957.1"/>
    <property type="molecule type" value="Genomic_DNA"/>
</dbReference>
<keyword evidence="3" id="KW-0238">DNA-binding</keyword>
<name>A0A7G6Y8Z2_9MICO</name>
<dbReference type="SUPFAM" id="SSF46785">
    <property type="entry name" value="Winged helix' DNA-binding domain"/>
    <property type="match status" value="1"/>
</dbReference>
<dbReference type="AlphaFoldDB" id="A0A7G6Y8Z2"/>
<evidence type="ECO:0000259" key="5">
    <source>
        <dbReference type="PROSITE" id="PS50931"/>
    </source>
</evidence>
<evidence type="ECO:0000256" key="2">
    <source>
        <dbReference type="ARBA" id="ARBA00023015"/>
    </source>
</evidence>
<keyword evidence="4" id="KW-0804">Transcription</keyword>
<dbReference type="Pfam" id="PF00126">
    <property type="entry name" value="HTH_1"/>
    <property type="match status" value="1"/>
</dbReference>
<evidence type="ECO:0000256" key="1">
    <source>
        <dbReference type="ARBA" id="ARBA00009437"/>
    </source>
</evidence>
<gene>
    <name evidence="6" type="ORF">F1C12_07295</name>
</gene>
<reference evidence="7" key="1">
    <citation type="submission" date="2019-09" db="EMBL/GenBank/DDBJ databases">
        <title>Antimicrobial potential of Antarctic Bacteria.</title>
        <authorList>
            <person name="Benaud N."/>
            <person name="Edwards R.J."/>
            <person name="Ferrari B.C."/>
        </authorList>
    </citation>
    <scope>NUCLEOTIDE SEQUENCE [LARGE SCALE GENOMIC DNA]</scope>
    <source>
        <strain evidence="7">INR9</strain>
    </source>
</reference>
<keyword evidence="2" id="KW-0805">Transcription regulation</keyword>
<evidence type="ECO:0000313" key="6">
    <source>
        <dbReference type="EMBL" id="QNE34957.1"/>
    </source>
</evidence>
<dbReference type="InterPro" id="IPR000847">
    <property type="entry name" value="LysR_HTH_N"/>
</dbReference>
<feature type="domain" description="HTH lysR-type" evidence="5">
    <location>
        <begin position="7"/>
        <end position="65"/>
    </location>
</feature>
<organism evidence="6 7">
    <name type="scientific">Leifsonia shinshuensis</name>
    <dbReference type="NCBI Taxonomy" id="150026"/>
    <lineage>
        <taxon>Bacteria</taxon>
        <taxon>Bacillati</taxon>
        <taxon>Actinomycetota</taxon>
        <taxon>Actinomycetes</taxon>
        <taxon>Micrococcales</taxon>
        <taxon>Microbacteriaceae</taxon>
        <taxon>Leifsonia</taxon>
    </lineage>
</organism>
<dbReference type="Pfam" id="PF03466">
    <property type="entry name" value="LysR_substrate"/>
    <property type="match status" value="1"/>
</dbReference>
<dbReference type="GO" id="GO:0032993">
    <property type="term" value="C:protein-DNA complex"/>
    <property type="evidence" value="ECO:0007669"/>
    <property type="project" value="TreeGrafter"/>
</dbReference>
<dbReference type="InterPro" id="IPR036390">
    <property type="entry name" value="WH_DNA-bd_sf"/>
</dbReference>
<dbReference type="CDD" id="cd08412">
    <property type="entry name" value="PBP2_PAO1_like"/>
    <property type="match status" value="1"/>
</dbReference>
<evidence type="ECO:0000256" key="4">
    <source>
        <dbReference type="ARBA" id="ARBA00023163"/>
    </source>
</evidence>
<dbReference type="Gene3D" id="3.40.190.10">
    <property type="entry name" value="Periplasmic binding protein-like II"/>
    <property type="match status" value="2"/>
</dbReference>
<dbReference type="RefSeq" id="WP_185278129.1">
    <property type="nucleotide sequence ID" value="NZ_CP043641.1"/>
</dbReference>
<proteinExistence type="inferred from homology"/>
<accession>A0A7G6Y8Z2</accession>
<dbReference type="GO" id="GO:0003700">
    <property type="term" value="F:DNA-binding transcription factor activity"/>
    <property type="evidence" value="ECO:0007669"/>
    <property type="project" value="InterPro"/>
</dbReference>
<protein>
    <submittedName>
        <fullName evidence="6">LysR family transcriptional regulator</fullName>
    </submittedName>
</protein>
<sequence>MSKKPDVTLAQLRYFIEAATHLSMTRAAEELFVAQSAVSSAIAQLEQQVGAQLFIRQRSRGLTLTPAGQQFLGDARALLLNLEEALDTARGIDNQVRGTIRIGCFVTLAPFILPAIVSRVRSEHPYLDIEVDELDTDGARAALRSGRVELLIGYDFGFGNDIRTAVLSDAPPHVILPADHPLAASPQVFLRELSREPMILLDLPHSREYFLGILAGAGLQPEIRHRSLNYETVRAFVAHGHGFSILNQRPRHDFSYDGERVAALPIADSVPALPVVLAAMRSVRATARARAVSDIAAQVVAEALNPDPLRA</sequence>